<comment type="function">
    <text evidence="14">Required for disulfide bond formation in some periplasmic proteins. Acts by oxidizing the DsbA protein.</text>
</comment>
<evidence type="ECO:0000256" key="9">
    <source>
        <dbReference type="ARBA" id="ARBA00023002"/>
    </source>
</evidence>
<comment type="subcellular location">
    <subcellularLocation>
        <location evidence="1">Cell inner membrane</location>
        <topology evidence="1">Multi-pass membrane protein</topology>
    </subcellularLocation>
    <subcellularLocation>
        <location evidence="14">Cell membrane</location>
        <topology evidence="14">Multi-pass membrane protein</topology>
    </subcellularLocation>
</comment>
<keyword evidence="11 14" id="KW-1015">Disulfide bond</keyword>
<evidence type="ECO:0000256" key="8">
    <source>
        <dbReference type="ARBA" id="ARBA00022989"/>
    </source>
</evidence>
<feature type="topological domain" description="Periplasmic" evidence="14">
    <location>
        <begin position="29"/>
        <end position="46"/>
    </location>
</feature>
<keyword evidence="12 14" id="KW-0143">Chaperone</keyword>
<evidence type="ECO:0000256" key="7">
    <source>
        <dbReference type="ARBA" id="ARBA00022982"/>
    </source>
</evidence>
<gene>
    <name evidence="14" type="primary">dsbB</name>
    <name evidence="16" type="ORF">CEW83_11660</name>
</gene>
<keyword evidence="7 14" id="KW-0249">Electron transport</keyword>
<evidence type="ECO:0000256" key="10">
    <source>
        <dbReference type="ARBA" id="ARBA00023136"/>
    </source>
</evidence>
<protein>
    <recommendedName>
        <fullName evidence="14">Disulfide bond formation protein B</fullName>
    </recommendedName>
    <alternativeName>
        <fullName evidence="14">Disulfide oxidoreductase</fullName>
    </alternativeName>
</protein>
<evidence type="ECO:0000313" key="17">
    <source>
        <dbReference type="Proteomes" id="UP000244930"/>
    </source>
</evidence>
<dbReference type="InterPro" id="IPR023380">
    <property type="entry name" value="DsbB-like_sf"/>
</dbReference>
<dbReference type="PANTHER" id="PTHR36570">
    <property type="entry name" value="DISULFIDE BOND FORMATION PROTEIN B"/>
    <property type="match status" value="1"/>
</dbReference>
<evidence type="ECO:0000256" key="13">
    <source>
        <dbReference type="ARBA" id="ARBA00023284"/>
    </source>
</evidence>
<evidence type="ECO:0000256" key="1">
    <source>
        <dbReference type="ARBA" id="ARBA00004429"/>
    </source>
</evidence>
<evidence type="ECO:0000256" key="6">
    <source>
        <dbReference type="ARBA" id="ARBA00022692"/>
    </source>
</evidence>
<evidence type="ECO:0000256" key="3">
    <source>
        <dbReference type="ARBA" id="ARBA00022448"/>
    </source>
</evidence>
<sequence length="166" mass="17796">MTLSRLSARQMFLALFALCAGMLGFGLYLQHVVGLHPCPMCIMQRYALLTVGLIGLIGGLHGPGATGSRIYAGLIGLTAIAGGGVAANQSWLQLNPPGIAECGPGMEYLMESFPLTEVLPMLFRGAGDCSAIDWTFLGLSLANWSLLSFSAFTIFALWLLFRRQPR</sequence>
<dbReference type="Pfam" id="PF02600">
    <property type="entry name" value="DsbB"/>
    <property type="match status" value="1"/>
</dbReference>
<keyword evidence="3 14" id="KW-0813">Transport</keyword>
<comment type="caution">
    <text evidence="14">Lacks conserved residue(s) required for the propagation of feature annotation.</text>
</comment>
<feature type="topological domain" description="Cytoplasmic" evidence="14">
    <location>
        <begin position="64"/>
        <end position="69"/>
    </location>
</feature>
<name>A0A2U8GQM9_9RHOO</name>
<feature type="transmembrane region" description="Helical" evidence="15">
    <location>
        <begin position="141"/>
        <end position="161"/>
    </location>
</feature>
<dbReference type="GO" id="GO:0009055">
    <property type="term" value="F:electron transfer activity"/>
    <property type="evidence" value="ECO:0007669"/>
    <property type="project" value="UniProtKB-UniRule"/>
</dbReference>
<dbReference type="AlphaFoldDB" id="A0A2U8GQM9"/>
<evidence type="ECO:0000256" key="14">
    <source>
        <dbReference type="HAMAP-Rule" id="MF_00286"/>
    </source>
</evidence>
<dbReference type="EMBL" id="CP022187">
    <property type="protein sequence ID" value="AWI75790.1"/>
    <property type="molecule type" value="Genomic_DNA"/>
</dbReference>
<dbReference type="InterPro" id="IPR050183">
    <property type="entry name" value="DsbB"/>
</dbReference>
<evidence type="ECO:0000256" key="2">
    <source>
        <dbReference type="ARBA" id="ARBA00008823"/>
    </source>
</evidence>
<keyword evidence="4 14" id="KW-1003">Cell membrane</keyword>
<keyword evidence="13 14" id="KW-0676">Redox-active center</keyword>
<feature type="transmembrane region" description="Helical" evidence="15">
    <location>
        <begin position="12"/>
        <end position="33"/>
    </location>
</feature>
<keyword evidence="9 14" id="KW-0560">Oxidoreductase</keyword>
<dbReference type="SUPFAM" id="SSF158442">
    <property type="entry name" value="DsbB-like"/>
    <property type="match status" value="1"/>
</dbReference>
<organism evidence="16 17">
    <name type="scientific">Parazoarcus communis</name>
    <dbReference type="NCBI Taxonomy" id="41977"/>
    <lineage>
        <taxon>Bacteria</taxon>
        <taxon>Pseudomonadati</taxon>
        <taxon>Pseudomonadota</taxon>
        <taxon>Betaproteobacteria</taxon>
        <taxon>Rhodocyclales</taxon>
        <taxon>Zoogloeaceae</taxon>
        <taxon>Parazoarcus</taxon>
    </lineage>
</organism>
<dbReference type="RefSeq" id="WP_108949495.1">
    <property type="nucleotide sequence ID" value="NZ_CP022187.1"/>
</dbReference>
<evidence type="ECO:0000256" key="15">
    <source>
        <dbReference type="SAM" id="Phobius"/>
    </source>
</evidence>
<dbReference type="InterPro" id="IPR022920">
    <property type="entry name" value="Disulphide_bond_form_DsbB"/>
</dbReference>
<feature type="disulfide bond" description="Redox-active" evidence="14">
    <location>
        <begin position="38"/>
        <end position="41"/>
    </location>
</feature>
<dbReference type="Gene3D" id="1.20.1550.10">
    <property type="entry name" value="DsbB-like"/>
    <property type="match status" value="1"/>
</dbReference>
<dbReference type="PANTHER" id="PTHR36570:SF3">
    <property type="entry name" value="DISULFIDE BOND FORMATION PROTEIN B"/>
    <property type="match status" value="1"/>
</dbReference>
<comment type="similarity">
    <text evidence="2 14">Belongs to the DsbB family.</text>
</comment>
<feature type="transmembrane region" description="Helical" evidence="15">
    <location>
        <begin position="70"/>
        <end position="87"/>
    </location>
</feature>
<keyword evidence="5" id="KW-0997">Cell inner membrane</keyword>
<dbReference type="GO" id="GO:0005886">
    <property type="term" value="C:plasma membrane"/>
    <property type="evidence" value="ECO:0007669"/>
    <property type="project" value="UniProtKB-SubCell"/>
</dbReference>
<reference evidence="16 17" key="1">
    <citation type="submission" date="2017-06" db="EMBL/GenBank/DDBJ databases">
        <title>Azoarcus.</title>
        <authorList>
            <person name="Woo J.-H."/>
            <person name="Kim H.-S."/>
        </authorList>
    </citation>
    <scope>NUCLEOTIDE SEQUENCE [LARGE SCALE GENOMIC DNA]</scope>
    <source>
        <strain evidence="16 17">TSPY31</strain>
    </source>
</reference>
<evidence type="ECO:0000313" key="16">
    <source>
        <dbReference type="EMBL" id="AWI75790.1"/>
    </source>
</evidence>
<feature type="topological domain" description="Cytoplasmic" evidence="14">
    <location>
        <begin position="1"/>
        <end position="11"/>
    </location>
</feature>
<dbReference type="Proteomes" id="UP000244930">
    <property type="component" value="Chromosome"/>
</dbReference>
<keyword evidence="6 14" id="KW-0812">Transmembrane</keyword>
<dbReference type="KEGG" id="acom:CEW83_11660"/>
<feature type="transmembrane region" description="Helical" evidence="15">
    <location>
        <begin position="45"/>
        <end position="63"/>
    </location>
</feature>
<keyword evidence="10 14" id="KW-0472">Membrane</keyword>
<dbReference type="GO" id="GO:0006457">
    <property type="term" value="P:protein folding"/>
    <property type="evidence" value="ECO:0007669"/>
    <property type="project" value="InterPro"/>
</dbReference>
<evidence type="ECO:0000256" key="5">
    <source>
        <dbReference type="ARBA" id="ARBA00022519"/>
    </source>
</evidence>
<proteinExistence type="inferred from homology"/>
<dbReference type="GO" id="GO:0015035">
    <property type="term" value="F:protein-disulfide reductase activity"/>
    <property type="evidence" value="ECO:0007669"/>
    <property type="project" value="UniProtKB-UniRule"/>
</dbReference>
<evidence type="ECO:0000256" key="12">
    <source>
        <dbReference type="ARBA" id="ARBA00023186"/>
    </source>
</evidence>
<keyword evidence="8 14" id="KW-1133">Transmembrane helix</keyword>
<keyword evidence="17" id="KW-1185">Reference proteome</keyword>
<dbReference type="HAMAP" id="MF_00286">
    <property type="entry name" value="DsbB"/>
    <property type="match status" value="1"/>
</dbReference>
<evidence type="ECO:0000256" key="4">
    <source>
        <dbReference type="ARBA" id="ARBA00022475"/>
    </source>
</evidence>
<evidence type="ECO:0000256" key="11">
    <source>
        <dbReference type="ARBA" id="ARBA00023157"/>
    </source>
</evidence>
<accession>A0A2U8GQM9</accession>
<feature type="topological domain" description="Cytoplasmic" evidence="14">
    <location>
        <begin position="163"/>
        <end position="166"/>
    </location>
</feature>
<dbReference type="InterPro" id="IPR003752">
    <property type="entry name" value="DiS_bond_form_DsbB/BdbC"/>
</dbReference>